<evidence type="ECO:0000256" key="2">
    <source>
        <dbReference type="ARBA" id="ARBA00022857"/>
    </source>
</evidence>
<dbReference type="AlphaFoldDB" id="A0A8K0JV77"/>
<dbReference type="Proteomes" id="UP000812966">
    <property type="component" value="Unassembled WGS sequence"/>
</dbReference>
<protein>
    <recommendedName>
        <fullName evidence="4">NmrA-like domain-containing protein</fullName>
    </recommendedName>
</protein>
<evidence type="ECO:0000313" key="5">
    <source>
        <dbReference type="EMBL" id="KAG7570948.1"/>
    </source>
</evidence>
<evidence type="ECO:0000313" key="6">
    <source>
        <dbReference type="Proteomes" id="UP000812966"/>
    </source>
</evidence>
<comment type="similarity">
    <text evidence="1">Belongs to the NmrA-type oxidoreductase family. Isoflavone reductase subfamily.</text>
</comment>
<reference evidence="5" key="1">
    <citation type="submission" date="2020-04" db="EMBL/GenBank/DDBJ databases">
        <title>Analysis of mating type loci in Filobasidium floriforme.</title>
        <authorList>
            <person name="Nowrousian M."/>
        </authorList>
    </citation>
    <scope>NUCLEOTIDE SEQUENCE</scope>
    <source>
        <strain evidence="5">CBS 6242</strain>
    </source>
</reference>
<dbReference type="SUPFAM" id="SSF51735">
    <property type="entry name" value="NAD(P)-binding Rossmann-fold domains"/>
    <property type="match status" value="1"/>
</dbReference>
<dbReference type="PANTHER" id="PTHR47706:SF4">
    <property type="entry name" value="NMRA-LIKE DOMAIN-CONTAINING PROTEIN"/>
    <property type="match status" value="1"/>
</dbReference>
<dbReference type="Pfam" id="PF05368">
    <property type="entry name" value="NmrA"/>
    <property type="match status" value="1"/>
</dbReference>
<dbReference type="EMBL" id="JABELV010000015">
    <property type="protein sequence ID" value="KAG7570948.1"/>
    <property type="molecule type" value="Genomic_DNA"/>
</dbReference>
<dbReference type="InterPro" id="IPR036291">
    <property type="entry name" value="NAD(P)-bd_dom_sf"/>
</dbReference>
<dbReference type="Gene3D" id="3.40.50.720">
    <property type="entry name" value="NAD(P)-binding Rossmann-like Domain"/>
    <property type="match status" value="1"/>
</dbReference>
<accession>A0A8K0JV77</accession>
<dbReference type="OrthoDB" id="9974981at2759"/>
<feature type="domain" description="NmrA-like" evidence="4">
    <location>
        <begin position="5"/>
        <end position="323"/>
    </location>
</feature>
<gene>
    <name evidence="5" type="ORF">FFLO_01146</name>
</gene>
<organism evidence="5 6">
    <name type="scientific">Filobasidium floriforme</name>
    <dbReference type="NCBI Taxonomy" id="5210"/>
    <lineage>
        <taxon>Eukaryota</taxon>
        <taxon>Fungi</taxon>
        <taxon>Dikarya</taxon>
        <taxon>Basidiomycota</taxon>
        <taxon>Agaricomycotina</taxon>
        <taxon>Tremellomycetes</taxon>
        <taxon>Filobasidiales</taxon>
        <taxon>Filobasidiaceae</taxon>
        <taxon>Filobasidium</taxon>
    </lineage>
</organism>
<name>A0A8K0JV77_9TREE</name>
<keyword evidence="2" id="KW-0521">NADP</keyword>
<dbReference type="InterPro" id="IPR051609">
    <property type="entry name" value="NmrA/Isoflavone_reductase-like"/>
</dbReference>
<keyword evidence="6" id="KW-1185">Reference proteome</keyword>
<comment type="caution">
    <text evidence="5">The sequence shown here is derived from an EMBL/GenBank/DDBJ whole genome shotgun (WGS) entry which is preliminary data.</text>
</comment>
<evidence type="ECO:0000259" key="4">
    <source>
        <dbReference type="Pfam" id="PF05368"/>
    </source>
</evidence>
<sequence length="329" mass="36035">MPGKTSRVAIAGGAAPGVGRTIADALVENGYEVVILTRRSTVDSTSASTSMISAGFKKQQDHYTVRPINYDDISDILSVLDADRIDTLISTIPSGLPIITHLNLLEAAKRSSTVKRYIPSNWGAGDAVNSKVDRFRSKHEALKMLRDANNADGLEFTCLLPGQYFMNYLAQGSPKNLHGEAMSGLYDFSIPVDMNGRTAEVGGSGDEPLVFTRLEDLAQGVVEVLAEEKWEYDATWVVGDVVCWNEVIRLAERILNTKFSVTYLPLKDLEARAAGMTPGSKEQMLVQLQACSARGELRPSPTHGTDKVKVIRSRGAKRVEEFLEEWWGA</sequence>
<proteinExistence type="inferred from homology"/>
<dbReference type="InterPro" id="IPR008030">
    <property type="entry name" value="NmrA-like"/>
</dbReference>
<evidence type="ECO:0000256" key="3">
    <source>
        <dbReference type="ARBA" id="ARBA00023002"/>
    </source>
</evidence>
<dbReference type="GO" id="GO:0016491">
    <property type="term" value="F:oxidoreductase activity"/>
    <property type="evidence" value="ECO:0007669"/>
    <property type="project" value="UniProtKB-KW"/>
</dbReference>
<dbReference type="PANTHER" id="PTHR47706">
    <property type="entry name" value="NMRA-LIKE FAMILY PROTEIN"/>
    <property type="match status" value="1"/>
</dbReference>
<dbReference type="Gene3D" id="3.90.25.10">
    <property type="entry name" value="UDP-galactose 4-epimerase, domain 1"/>
    <property type="match status" value="1"/>
</dbReference>
<keyword evidence="3" id="KW-0560">Oxidoreductase</keyword>
<evidence type="ECO:0000256" key="1">
    <source>
        <dbReference type="ARBA" id="ARBA00005725"/>
    </source>
</evidence>